<gene>
    <name evidence="2" type="ORF">NWE73_10255</name>
</gene>
<protein>
    <submittedName>
        <fullName evidence="2">Uncharacterized protein</fullName>
    </submittedName>
</protein>
<comment type="caution">
    <text evidence="2">The sequence shown here is derived from an EMBL/GenBank/DDBJ whole genome shotgun (WGS) entry which is preliminary data.</text>
</comment>
<sequence length="284" mass="30282">MRMAKFGVCVSLMTLMAQIPALAICDKNLERCGTVAAGVGVATGSGIYALSKFKAAKAFEKGNTEVVMDVIHNPQRLDNGRISRLASALTEGDRVKVVYRLSESANRDHHVASLESQAASEVSQAASYNAQAIDALVPKYETVTEVVNGNHVTRQVLRGPDLSSHLRYIDFAEQSEAEAKRLYARAADAKHGGKVPWYEFTKEVDEPAGTQNAVSDFLNKHAAEGGSVLKITRLEAGKLIQLKKMIWKARGGVAGVAAAGAFAAEEAVAGKVAESLAKKSNGVR</sequence>
<keyword evidence="3" id="KW-1185">Reference proteome</keyword>
<dbReference type="Proteomes" id="UP001152321">
    <property type="component" value="Unassembled WGS sequence"/>
</dbReference>
<name>A0ABT6DIT5_9BACT</name>
<evidence type="ECO:0000313" key="2">
    <source>
        <dbReference type="EMBL" id="MDG0816747.1"/>
    </source>
</evidence>
<evidence type="ECO:0000313" key="3">
    <source>
        <dbReference type="Proteomes" id="UP001152321"/>
    </source>
</evidence>
<dbReference type="EMBL" id="JANRMI010000003">
    <property type="protein sequence ID" value="MDG0816747.1"/>
    <property type="molecule type" value="Genomic_DNA"/>
</dbReference>
<keyword evidence="1" id="KW-0732">Signal</keyword>
<proteinExistence type="predicted"/>
<accession>A0ABT6DIT5</accession>
<reference evidence="2" key="1">
    <citation type="submission" date="2022-08" db="EMBL/GenBank/DDBJ databases">
        <title>Novel Bdellovibrio Species Isolated from Svalbard: Designation Bdellovibrio svalbardensis.</title>
        <authorList>
            <person name="Mitchell R.J."/>
            <person name="Choi S.Y."/>
        </authorList>
    </citation>
    <scope>NUCLEOTIDE SEQUENCE</scope>
    <source>
        <strain evidence="2">PAP01</strain>
    </source>
</reference>
<feature type="signal peptide" evidence="1">
    <location>
        <begin position="1"/>
        <end position="23"/>
    </location>
</feature>
<dbReference type="RefSeq" id="WP_277578225.1">
    <property type="nucleotide sequence ID" value="NZ_JANRMI010000003.1"/>
</dbReference>
<organism evidence="2 3">
    <name type="scientific">Bdellovibrio svalbardensis</name>
    <dbReference type="NCBI Taxonomy" id="2972972"/>
    <lineage>
        <taxon>Bacteria</taxon>
        <taxon>Pseudomonadati</taxon>
        <taxon>Bdellovibrionota</taxon>
        <taxon>Bdellovibrionia</taxon>
        <taxon>Bdellovibrionales</taxon>
        <taxon>Pseudobdellovibrionaceae</taxon>
        <taxon>Bdellovibrio</taxon>
    </lineage>
</organism>
<feature type="chain" id="PRO_5045604493" evidence="1">
    <location>
        <begin position="24"/>
        <end position="284"/>
    </location>
</feature>
<evidence type="ECO:0000256" key="1">
    <source>
        <dbReference type="SAM" id="SignalP"/>
    </source>
</evidence>